<dbReference type="AlphaFoldDB" id="A0A420XKI2"/>
<feature type="transmembrane region" description="Helical" evidence="1">
    <location>
        <begin position="322"/>
        <end position="341"/>
    </location>
</feature>
<feature type="transmembrane region" description="Helical" evidence="1">
    <location>
        <begin position="148"/>
        <end position="174"/>
    </location>
</feature>
<dbReference type="EMBL" id="RBWV01000016">
    <property type="protein sequence ID" value="RKS68589.1"/>
    <property type="molecule type" value="Genomic_DNA"/>
</dbReference>
<feature type="transmembrane region" description="Helical" evidence="1">
    <location>
        <begin position="436"/>
        <end position="462"/>
    </location>
</feature>
<keyword evidence="1" id="KW-1133">Transmembrane helix</keyword>
<reference evidence="2 3" key="1">
    <citation type="submission" date="2018-10" db="EMBL/GenBank/DDBJ databases">
        <title>Genomic Encyclopedia of Archaeal and Bacterial Type Strains, Phase II (KMG-II): from individual species to whole genera.</title>
        <authorList>
            <person name="Goeker M."/>
        </authorList>
    </citation>
    <scope>NUCLEOTIDE SEQUENCE [LARGE SCALE GENOMIC DNA]</scope>
    <source>
        <strain evidence="2 3">RP-AC37</strain>
    </source>
</reference>
<feature type="transmembrane region" description="Helical" evidence="1">
    <location>
        <begin position="194"/>
        <end position="214"/>
    </location>
</feature>
<evidence type="ECO:0000313" key="3">
    <source>
        <dbReference type="Proteomes" id="UP000281955"/>
    </source>
</evidence>
<sequence>MDLEQPGIGLGHAFGYSGADLTGVWAAHGRGEVSSLCRPPGAPLPVLEIRVHGVGGASAETNLETPSTLQVAGDSSAGFYRSWYPGSRAPARTMEHETYCWGKLDYAGWVTALWGLLLPFALVNLAHWMLLRVDRSWESRTARAALRLLALALTASFVATLGYVLVDLVAWQAAAKTPPVLPHAIGLLAEVRRSVLVAAALAAVLLAVGVLWELGRRTNRNYERWDGSTGADGPPGWRLAQPRFWDGEQTLVRQRCLHVCVGTSVVTAYAGLPHSSWGAFRTTAWALASAYAAVAVVLSVLSGADRTAQIEGWSQALPLSAYRALAASSTVVAGVAVVVLACSPSRSDGQPMRGDRMMQDLLVLVEVGLVCVVALAGCVRRQWRHQEGMLAGFAAPVVALLAVMVASIFSATLLLLTSNVLGKPKDAGQTTHDQLGLPYTVFASGVAFLAVAVVAVLVLAVLPLGLRLLRSGPVAAEIVADYDPTPAHSVSRRAVAKVWARARLTDYLPYALATFTVVACVAFVADLWLVHYDVVPARRERDLGSLGQFGALAAAAVTAAFVNQVRRALVDTAARKKVSLVWDVITFWPRAVHPLAPPSYAERSVPELVTRIRRIVGAAELVPRDPAVGQQDTERGRCGAPEALPDPLQVEPHVAVLLTGYSQGSPISVAVMAQLPAAVRAHTALLTLAAPVSRLYGRAFPAWFGQDQLRLLRDALTEDGVGRWTNLARRSDYIGGLALTPGTEPAVDAWVHDPPVLWTDASPVAVPVHAHSDWFSDPQTYAYADRLAEVLRARAASTSGWS</sequence>
<evidence type="ECO:0000256" key="1">
    <source>
        <dbReference type="SAM" id="Phobius"/>
    </source>
</evidence>
<keyword evidence="3" id="KW-1185">Reference proteome</keyword>
<feature type="transmembrane region" description="Helical" evidence="1">
    <location>
        <begin position="361"/>
        <end position="379"/>
    </location>
</feature>
<dbReference type="Proteomes" id="UP000281955">
    <property type="component" value="Unassembled WGS sequence"/>
</dbReference>
<feature type="transmembrane region" description="Helical" evidence="1">
    <location>
        <begin position="106"/>
        <end position="127"/>
    </location>
</feature>
<feature type="transmembrane region" description="Helical" evidence="1">
    <location>
        <begin position="543"/>
        <end position="562"/>
    </location>
</feature>
<proteinExistence type="predicted"/>
<comment type="caution">
    <text evidence="2">The sequence shown here is derived from an EMBL/GenBank/DDBJ whole genome shotgun (WGS) entry which is preliminary data.</text>
</comment>
<gene>
    <name evidence="2" type="ORF">CLV35_3718</name>
</gene>
<feature type="transmembrane region" description="Helical" evidence="1">
    <location>
        <begin position="507"/>
        <end position="531"/>
    </location>
</feature>
<dbReference type="InParanoid" id="A0A420XKI2"/>
<protein>
    <submittedName>
        <fullName evidence="2">Uncharacterized protein</fullName>
    </submittedName>
</protein>
<keyword evidence="1" id="KW-0812">Transmembrane</keyword>
<name>A0A420XKI2_9ACTN</name>
<evidence type="ECO:0000313" key="2">
    <source>
        <dbReference type="EMBL" id="RKS68589.1"/>
    </source>
</evidence>
<accession>A0A420XKI2</accession>
<dbReference type="OrthoDB" id="4320047at2"/>
<organism evidence="2 3">
    <name type="scientific">Motilibacter peucedani</name>
    <dbReference type="NCBI Taxonomy" id="598650"/>
    <lineage>
        <taxon>Bacteria</taxon>
        <taxon>Bacillati</taxon>
        <taxon>Actinomycetota</taxon>
        <taxon>Actinomycetes</taxon>
        <taxon>Motilibacterales</taxon>
        <taxon>Motilibacteraceae</taxon>
        <taxon>Motilibacter</taxon>
    </lineage>
</organism>
<feature type="transmembrane region" description="Helical" evidence="1">
    <location>
        <begin position="284"/>
        <end position="301"/>
    </location>
</feature>
<dbReference type="RefSeq" id="WP_121194954.1">
    <property type="nucleotide sequence ID" value="NZ_RBWV01000016.1"/>
</dbReference>
<feature type="transmembrane region" description="Helical" evidence="1">
    <location>
        <begin position="391"/>
        <end position="416"/>
    </location>
</feature>
<keyword evidence="1" id="KW-0472">Membrane</keyword>